<evidence type="ECO:0000313" key="3">
    <source>
        <dbReference type="Proteomes" id="UP001497457"/>
    </source>
</evidence>
<reference evidence="2 3" key="2">
    <citation type="submission" date="2024-10" db="EMBL/GenBank/DDBJ databases">
        <authorList>
            <person name="Ryan C."/>
        </authorList>
    </citation>
    <scope>NUCLEOTIDE SEQUENCE [LARGE SCALE GENOMIC DNA]</scope>
</reference>
<dbReference type="Proteomes" id="UP001497457">
    <property type="component" value="Chromosome 13rd"/>
</dbReference>
<name>A0ABC8X206_9POAL</name>
<dbReference type="EMBL" id="OZ075123">
    <property type="protein sequence ID" value="CAL4919400.1"/>
    <property type="molecule type" value="Genomic_DNA"/>
</dbReference>
<proteinExistence type="predicted"/>
<feature type="region of interest" description="Disordered" evidence="1">
    <location>
        <begin position="83"/>
        <end position="105"/>
    </location>
</feature>
<keyword evidence="3" id="KW-1185">Reference proteome</keyword>
<sequence length="105" mass="11525">MGPGNYGHLIIRVNCQEQGRVRSMRSKALSCKLLHGVGVVWCGSIHGCMQRFSATCIYTNTGYGRSIHTVKVTRVAYAPTYAGNGIQSSSEETRQQRGRAVPPRL</sequence>
<gene>
    <name evidence="2" type="ORF">URODEC1_LOCUS19776</name>
</gene>
<evidence type="ECO:0000313" key="2">
    <source>
        <dbReference type="EMBL" id="CAL4919400.1"/>
    </source>
</evidence>
<organism evidence="2 3">
    <name type="scientific">Urochloa decumbens</name>
    <dbReference type="NCBI Taxonomy" id="240449"/>
    <lineage>
        <taxon>Eukaryota</taxon>
        <taxon>Viridiplantae</taxon>
        <taxon>Streptophyta</taxon>
        <taxon>Embryophyta</taxon>
        <taxon>Tracheophyta</taxon>
        <taxon>Spermatophyta</taxon>
        <taxon>Magnoliopsida</taxon>
        <taxon>Liliopsida</taxon>
        <taxon>Poales</taxon>
        <taxon>Poaceae</taxon>
        <taxon>PACMAD clade</taxon>
        <taxon>Panicoideae</taxon>
        <taxon>Panicodae</taxon>
        <taxon>Paniceae</taxon>
        <taxon>Melinidinae</taxon>
        <taxon>Urochloa</taxon>
    </lineage>
</organism>
<reference evidence="3" key="1">
    <citation type="submission" date="2024-06" db="EMBL/GenBank/DDBJ databases">
        <authorList>
            <person name="Ryan C."/>
        </authorList>
    </citation>
    <scope>NUCLEOTIDE SEQUENCE [LARGE SCALE GENOMIC DNA]</scope>
</reference>
<dbReference type="AlphaFoldDB" id="A0ABC8X206"/>
<protein>
    <submittedName>
        <fullName evidence="2">Uncharacterized protein</fullName>
    </submittedName>
</protein>
<accession>A0ABC8X206</accession>
<evidence type="ECO:0000256" key="1">
    <source>
        <dbReference type="SAM" id="MobiDB-lite"/>
    </source>
</evidence>